<reference evidence="4" key="2">
    <citation type="submission" date="2018-05" db="EMBL/GenBank/DDBJ databases">
        <title>Complete genome sequence of Actinobacillus porcitonsillarum reference strain 9953L55 (CCUG 46996).</title>
        <authorList>
            <person name="Dona V."/>
            <person name="Perreten V."/>
        </authorList>
    </citation>
    <scope>NUCLEOTIDE SEQUENCE [LARGE SCALE GENOMIC DNA]</scope>
    <source>
        <strain evidence="4">9953L55</strain>
    </source>
</reference>
<protein>
    <submittedName>
        <fullName evidence="2">Uncharacterized protein</fullName>
    </submittedName>
</protein>
<dbReference type="KEGG" id="apor:DDU33_00730"/>
<dbReference type="KEGG" id="apor:DDU33_07300"/>
<reference evidence="2" key="1">
    <citation type="journal article" date="2018" name="Int J Genomics">
        <title>Comparative Genomics of the First and Complete Genome of "Actinobacillus porcitonsillarum" Supports the Novel Species Hypothesis.</title>
        <authorList>
            <person name="Dona V."/>
            <person name="Perreten V."/>
        </authorList>
    </citation>
    <scope>NUCLEOTIDE SEQUENCE</scope>
    <source>
        <strain evidence="2">9953L55</strain>
    </source>
</reference>
<dbReference type="EMBL" id="CP029206">
    <property type="protein sequence ID" value="AWI50112.1"/>
    <property type="molecule type" value="Genomic_DNA"/>
</dbReference>
<proteinExistence type="predicted"/>
<accession>A0A2U8FGK6</accession>
<evidence type="ECO:0000256" key="1">
    <source>
        <dbReference type="SAM" id="Phobius"/>
    </source>
</evidence>
<feature type="transmembrane region" description="Helical" evidence="1">
    <location>
        <begin position="7"/>
        <end position="28"/>
    </location>
</feature>
<feature type="transmembrane region" description="Helical" evidence="1">
    <location>
        <begin position="34"/>
        <end position="55"/>
    </location>
</feature>
<dbReference type="RefSeq" id="WP_108922510.1">
    <property type="nucleotide sequence ID" value="NZ_CP029206.1"/>
</dbReference>
<name>A0A2U8FGK6_9PAST</name>
<gene>
    <name evidence="2" type="ORF">DDU33_00730</name>
    <name evidence="3" type="ORF">DDU33_07300</name>
</gene>
<dbReference type="Proteomes" id="UP000244920">
    <property type="component" value="Chromosome"/>
</dbReference>
<keyword evidence="1" id="KW-0472">Membrane</keyword>
<evidence type="ECO:0000313" key="3">
    <source>
        <dbReference type="EMBL" id="AWI51301.1"/>
    </source>
</evidence>
<evidence type="ECO:0000313" key="4">
    <source>
        <dbReference type="Proteomes" id="UP000244920"/>
    </source>
</evidence>
<dbReference type="EMBL" id="CP029206">
    <property type="protein sequence ID" value="AWI51301.1"/>
    <property type="molecule type" value="Genomic_DNA"/>
</dbReference>
<evidence type="ECO:0000313" key="2">
    <source>
        <dbReference type="EMBL" id="AWI50112.1"/>
    </source>
</evidence>
<keyword evidence="1" id="KW-1133">Transmembrane helix</keyword>
<organism evidence="2 4">
    <name type="scientific">Actinobacillus porcitonsillarum</name>
    <dbReference type="NCBI Taxonomy" id="189834"/>
    <lineage>
        <taxon>Bacteria</taxon>
        <taxon>Pseudomonadati</taxon>
        <taxon>Pseudomonadota</taxon>
        <taxon>Gammaproteobacteria</taxon>
        <taxon>Pasteurellales</taxon>
        <taxon>Pasteurellaceae</taxon>
        <taxon>Actinobacillus</taxon>
    </lineage>
</organism>
<sequence length="60" mass="6749">MKKLFIAISQCVLATVVFYIMIVILSGFDFSISFISIFFDVFPIVVVIKILNFLAGSKKI</sequence>
<keyword evidence="4" id="KW-1185">Reference proteome</keyword>
<keyword evidence="1" id="KW-0812">Transmembrane</keyword>
<dbReference type="AlphaFoldDB" id="A0A2U8FGK6"/>